<accession>A0A8J2NIY4</accession>
<dbReference type="EMBL" id="CAJVCH010005237">
    <property type="protein sequence ID" value="CAG7656816.1"/>
    <property type="molecule type" value="Genomic_DNA"/>
</dbReference>
<feature type="region of interest" description="Disordered" evidence="1">
    <location>
        <begin position="44"/>
        <end position="67"/>
    </location>
</feature>
<sequence length="67" mass="7503">MTTQDLLRVGTSRLKKILQGGNTTVHYKQPGPINPRSQDVLSFTLKSPPSGGEAQYKKKDRYNETLL</sequence>
<organism evidence="2 3">
    <name type="scientific">Allacma fusca</name>
    <dbReference type="NCBI Taxonomy" id="39272"/>
    <lineage>
        <taxon>Eukaryota</taxon>
        <taxon>Metazoa</taxon>
        <taxon>Ecdysozoa</taxon>
        <taxon>Arthropoda</taxon>
        <taxon>Hexapoda</taxon>
        <taxon>Collembola</taxon>
        <taxon>Symphypleona</taxon>
        <taxon>Sminthuridae</taxon>
        <taxon>Allacma</taxon>
    </lineage>
</organism>
<evidence type="ECO:0000256" key="1">
    <source>
        <dbReference type="SAM" id="MobiDB-lite"/>
    </source>
</evidence>
<keyword evidence="3" id="KW-1185">Reference proteome</keyword>
<feature type="compositionally biased region" description="Basic and acidic residues" evidence="1">
    <location>
        <begin position="55"/>
        <end position="67"/>
    </location>
</feature>
<evidence type="ECO:0000313" key="3">
    <source>
        <dbReference type="Proteomes" id="UP000708208"/>
    </source>
</evidence>
<comment type="caution">
    <text evidence="2">The sequence shown here is derived from an EMBL/GenBank/DDBJ whole genome shotgun (WGS) entry which is preliminary data.</text>
</comment>
<name>A0A8J2NIY4_9HEXA</name>
<gene>
    <name evidence="2" type="ORF">AFUS01_LOCUS966</name>
</gene>
<protein>
    <submittedName>
        <fullName evidence="2">Uncharacterized protein</fullName>
    </submittedName>
</protein>
<dbReference type="Proteomes" id="UP000708208">
    <property type="component" value="Unassembled WGS sequence"/>
</dbReference>
<dbReference type="AlphaFoldDB" id="A0A8J2NIY4"/>
<evidence type="ECO:0000313" key="2">
    <source>
        <dbReference type="EMBL" id="CAG7656816.1"/>
    </source>
</evidence>
<reference evidence="2" key="1">
    <citation type="submission" date="2021-06" db="EMBL/GenBank/DDBJ databases">
        <authorList>
            <person name="Hodson N. C."/>
            <person name="Mongue J. A."/>
            <person name="Jaron S. K."/>
        </authorList>
    </citation>
    <scope>NUCLEOTIDE SEQUENCE</scope>
</reference>
<proteinExistence type="predicted"/>